<feature type="domain" description="ABC transporter" evidence="11">
    <location>
        <begin position="146"/>
        <end position="413"/>
    </location>
</feature>
<dbReference type="STRING" id="1081103.A0A0B2WQF6"/>
<dbReference type="CDD" id="cd03232">
    <property type="entry name" value="ABCG_PDR_domain2"/>
    <property type="match status" value="1"/>
</dbReference>
<dbReference type="FunFam" id="3.40.50.300:FF:000054">
    <property type="entry name" value="ABC multidrug transporter atrF"/>
    <property type="match status" value="1"/>
</dbReference>
<feature type="transmembrane region" description="Helical" evidence="10">
    <location>
        <begin position="1341"/>
        <end position="1365"/>
    </location>
</feature>
<feature type="region of interest" description="Disordered" evidence="9">
    <location>
        <begin position="1"/>
        <end position="59"/>
    </location>
</feature>
<dbReference type="Pfam" id="PF01061">
    <property type="entry name" value="ABC2_membrane"/>
    <property type="match status" value="2"/>
</dbReference>
<evidence type="ECO:0000313" key="13">
    <source>
        <dbReference type="Proteomes" id="UP000030816"/>
    </source>
</evidence>
<evidence type="ECO:0000256" key="8">
    <source>
        <dbReference type="ARBA" id="ARBA00023136"/>
    </source>
</evidence>
<dbReference type="InterPro" id="IPR013525">
    <property type="entry name" value="ABC2_TM"/>
</dbReference>
<name>A0A0B2WQF6_METAS</name>
<feature type="transmembrane region" description="Helical" evidence="10">
    <location>
        <begin position="1263"/>
        <end position="1293"/>
    </location>
</feature>
<evidence type="ECO:0000313" key="12">
    <source>
        <dbReference type="EMBL" id="KHN95874.1"/>
    </source>
</evidence>
<dbReference type="Gene3D" id="3.40.50.300">
    <property type="entry name" value="P-loop containing nucleotide triphosphate hydrolases"/>
    <property type="match status" value="2"/>
</dbReference>
<dbReference type="OrthoDB" id="245989at2759"/>
<feature type="transmembrane region" description="Helical" evidence="10">
    <location>
        <begin position="1459"/>
        <end position="1478"/>
    </location>
</feature>
<evidence type="ECO:0000256" key="7">
    <source>
        <dbReference type="ARBA" id="ARBA00022989"/>
    </source>
</evidence>
<comment type="caution">
    <text evidence="12">The sequence shown here is derived from an EMBL/GenBank/DDBJ whole genome shotgun (WGS) entry which is preliminary data.</text>
</comment>
<dbReference type="Pfam" id="PF06422">
    <property type="entry name" value="PDR_CDR"/>
    <property type="match status" value="1"/>
</dbReference>
<dbReference type="SUPFAM" id="SSF52540">
    <property type="entry name" value="P-loop containing nucleoside triphosphate hydrolases"/>
    <property type="match status" value="2"/>
</dbReference>
<sequence length="1485" mass="166371">MDPTTTGASKHEHVASELCQLPVDEESIQHADDAVHKHSRSSLEDPSSAPIDSDSEHLEPITRRGTQAMIDDQERNELVRIATALSRRRSSLAVHPVPTTPLGAIDEDAPVFNPKHRDFDLEKWLRRFVEQLREEGISEKSTSVSFRNLDVFGSGEALQMQDTVGSMVAAPLKLGEFFSFNKKEHKQILHRFDGFLKHGSGCSTLLKTICGRLEGLKLGEQTKIHYNGIPQKQMIKEFKGETVYNQEVDKHFPHLTVGQTLEFAASVRTPHQRVQGMSRVEYCQYIAKVVMAVFGLSHTYNTKVGNDFVRGVSGGERKRVSIAEMVVAGSPFTAWDNSTRGLDSATALKFVQALRLASDLGDQANAVAIYQASQSIYDLFDKATVLYEGRQIYFGPASQAKRYFEQQGWFCPSRQTTGDFLTSVTNPQERVARDGFENKVPRTPEDFERLWRQSPVYQALLGDMDAHDKEFLDERQGESIAQFREQKNLRQSKHVRPKSPYIISVWMQIDLCTKRAYQRIWNDISATATQTISNIIMALIVGSIFFGQPNATISFYGRGSVLFMAILMNALTSISEITGLYDQRPIVEKHASYAFYHPAAEAAAGIVADVPVKFVTAVAFNIVLYFLANLRRQPGPFFLYFLITYVSTFVMSAVFRTMAAATKTVSQAMTLSGVLVLALVIYTGFAIPVPLMHPWFSWIRWINPVFYAFEILVANEFHHRQFTCSSIIPPYTPDIGNSWVCNVAGAVPGQYTVSGDAFIATNYKYYYSHVWRNFGILMGFLVFFLITYFVTVELNSATTSTAEALVFRRGHVPACFQKGGEHAVQNDEAPTTAGEKTTSGDAKTEAKALAPHTDIFTWRDVVYDIEIKGEPRRLLDHVSGWVKPGTLTALMGVSGAGKTTLLDALAQRTTMGVITGDMLVNGKPLDPSFQRNTGYVQQQDLHLETATVRESLRFSAMLRQPKSASKKEKYEFVEEVIKMLKMEDFANAVVGVPGQGLNVEQRKLLTIGVELAARPKLLLFLDEPTSGLDSQSSWAICAFLRKLADSGQAILCTIHQPSAVLFQAFDRLLFLAKGGKTVYFGSIGDNSRTLLDYFEVNGGRKCGDDENPAEYMLESVNKGQNDKVEDWHEVWQASPQREAVIQELEALHREKQQEPEAEGETVKHGEFAMPLRTQLQVVTHRIFQQYWRMPSYVFAKLALGIFAGLFIGFTFFDAPHTIGGTQNVIFNTFMLTTIFSSIVQQIQPLFVTQRSLYEVRERPSKAYSWVAFIFANIVVEIPYQIFTAVLIWAASYYPVVGIQSSDRQGLVLAFVIQLFIYASAFAHMTIVAMPDAHTAGSIVNVLSIMSIIFSGVLQTATALPGFWIFMYRVSPFTYWIGGIVGTELHGRQITCSASETNTFNPPQGMTCGQYLDPLLEQAPGTLQNPDATSMCQYCGVSNADQLLAGSGIFWSQRFRNFGIMWAYIAFNIFMAILLYYHFRVKRWHK</sequence>
<feature type="transmembrane region" description="Helical" evidence="10">
    <location>
        <begin position="671"/>
        <end position="691"/>
    </location>
</feature>
<evidence type="ECO:0000256" key="9">
    <source>
        <dbReference type="SAM" id="MobiDB-lite"/>
    </source>
</evidence>
<dbReference type="RefSeq" id="XP_040676940.1">
    <property type="nucleotide sequence ID" value="XM_040825034.1"/>
</dbReference>
<dbReference type="GO" id="GO:0016020">
    <property type="term" value="C:membrane"/>
    <property type="evidence" value="ECO:0007669"/>
    <property type="project" value="UniProtKB-SubCell"/>
</dbReference>
<feature type="transmembrane region" description="Helical" evidence="10">
    <location>
        <begin position="1224"/>
        <end position="1242"/>
    </location>
</feature>
<keyword evidence="7 10" id="KW-1133">Transmembrane helix</keyword>
<dbReference type="InterPro" id="IPR029481">
    <property type="entry name" value="ABC_trans_N"/>
</dbReference>
<feature type="compositionally biased region" description="Basic and acidic residues" evidence="9">
    <location>
        <begin position="27"/>
        <end position="36"/>
    </location>
</feature>
<dbReference type="PROSITE" id="PS50893">
    <property type="entry name" value="ABC_TRANSPORTER_2"/>
    <property type="match status" value="2"/>
</dbReference>
<dbReference type="PROSITE" id="PS00211">
    <property type="entry name" value="ABC_TRANSPORTER_1"/>
    <property type="match status" value="1"/>
</dbReference>
<feature type="domain" description="ABC transporter" evidence="11">
    <location>
        <begin position="856"/>
        <end position="1098"/>
    </location>
</feature>
<comment type="similarity">
    <text evidence="2">Belongs to the ABC transporter superfamily. ABCG family. PDR (TC 3.A.1.205) subfamily.</text>
</comment>
<evidence type="ECO:0000259" key="11">
    <source>
        <dbReference type="PROSITE" id="PS50893"/>
    </source>
</evidence>
<feature type="transmembrane region" description="Helical" evidence="10">
    <location>
        <begin position="638"/>
        <end position="659"/>
    </location>
</feature>
<keyword evidence="5" id="KW-0547">Nucleotide-binding</keyword>
<dbReference type="Pfam" id="PF19055">
    <property type="entry name" value="ABC2_membrane_7"/>
    <property type="match status" value="1"/>
</dbReference>
<comment type="subcellular location">
    <subcellularLocation>
        <location evidence="1">Membrane</location>
        <topology evidence="1">Multi-pass membrane protein</topology>
    </subcellularLocation>
</comment>
<dbReference type="InterPro" id="IPR003593">
    <property type="entry name" value="AAA+_ATPase"/>
</dbReference>
<dbReference type="HOGENOM" id="CLU_000604_35_0_1"/>
<dbReference type="Proteomes" id="UP000030816">
    <property type="component" value="Unassembled WGS sequence"/>
</dbReference>
<feature type="transmembrane region" description="Helical" evidence="10">
    <location>
        <begin position="524"/>
        <end position="547"/>
    </location>
</feature>
<feature type="transmembrane region" description="Helical" evidence="10">
    <location>
        <begin position="602"/>
        <end position="626"/>
    </location>
</feature>
<dbReference type="GO" id="GO:0140359">
    <property type="term" value="F:ABC-type transporter activity"/>
    <property type="evidence" value="ECO:0007669"/>
    <property type="project" value="InterPro"/>
</dbReference>
<protein>
    <submittedName>
        <fullName evidence="12">ATP-binding cassette transporter ABC1</fullName>
    </submittedName>
</protein>
<dbReference type="InterPro" id="IPR010929">
    <property type="entry name" value="PDR_CDR_ABC"/>
</dbReference>
<feature type="transmembrane region" description="Helical" evidence="10">
    <location>
        <begin position="559"/>
        <end position="581"/>
    </location>
</feature>
<feature type="transmembrane region" description="Helical" evidence="10">
    <location>
        <begin position="1305"/>
        <end position="1329"/>
    </location>
</feature>
<evidence type="ECO:0000256" key="3">
    <source>
        <dbReference type="ARBA" id="ARBA00022448"/>
    </source>
</evidence>
<dbReference type="Pfam" id="PF14510">
    <property type="entry name" value="ABC_trans_N"/>
    <property type="match status" value="1"/>
</dbReference>
<feature type="transmembrane region" description="Helical" evidence="10">
    <location>
        <begin position="1193"/>
        <end position="1212"/>
    </location>
</feature>
<dbReference type="InterPro" id="IPR034003">
    <property type="entry name" value="ABCG_PDR_2"/>
</dbReference>
<dbReference type="InterPro" id="IPR003439">
    <property type="entry name" value="ABC_transporter-like_ATP-bd"/>
</dbReference>
<dbReference type="SMART" id="SM00382">
    <property type="entry name" value="AAA"/>
    <property type="match status" value="1"/>
</dbReference>
<evidence type="ECO:0000256" key="6">
    <source>
        <dbReference type="ARBA" id="ARBA00022840"/>
    </source>
</evidence>
<feature type="transmembrane region" description="Helical" evidence="10">
    <location>
        <begin position="770"/>
        <end position="790"/>
    </location>
</feature>
<dbReference type="GeneID" id="63740691"/>
<keyword evidence="3" id="KW-0813">Transport</keyword>
<evidence type="ECO:0000256" key="10">
    <source>
        <dbReference type="SAM" id="Phobius"/>
    </source>
</evidence>
<evidence type="ECO:0000256" key="4">
    <source>
        <dbReference type="ARBA" id="ARBA00022692"/>
    </source>
</evidence>
<dbReference type="PANTHER" id="PTHR19241">
    <property type="entry name" value="ATP-BINDING CASSETTE TRANSPORTER"/>
    <property type="match status" value="1"/>
</dbReference>
<dbReference type="InterPro" id="IPR017871">
    <property type="entry name" value="ABC_transporter-like_CS"/>
</dbReference>
<feature type="region of interest" description="Disordered" evidence="9">
    <location>
        <begin position="822"/>
        <end position="844"/>
    </location>
</feature>
<dbReference type="InterPro" id="IPR043926">
    <property type="entry name" value="ABCG_dom"/>
</dbReference>
<gene>
    <name evidence="12" type="ORF">MAM_06236</name>
</gene>
<dbReference type="Pfam" id="PF00005">
    <property type="entry name" value="ABC_tran"/>
    <property type="match status" value="2"/>
</dbReference>
<accession>A0A0B2WQF6</accession>
<dbReference type="GO" id="GO:0016887">
    <property type="term" value="F:ATP hydrolysis activity"/>
    <property type="evidence" value="ECO:0007669"/>
    <property type="project" value="InterPro"/>
</dbReference>
<dbReference type="EMBL" id="AZHE01000019">
    <property type="protein sequence ID" value="KHN95874.1"/>
    <property type="molecule type" value="Genomic_DNA"/>
</dbReference>
<keyword evidence="4 10" id="KW-0812">Transmembrane</keyword>
<dbReference type="GO" id="GO:0005524">
    <property type="term" value="F:ATP binding"/>
    <property type="evidence" value="ECO:0007669"/>
    <property type="project" value="UniProtKB-KW"/>
</dbReference>
<keyword evidence="13" id="KW-1185">Reference proteome</keyword>
<dbReference type="InterPro" id="IPR027417">
    <property type="entry name" value="P-loop_NTPase"/>
</dbReference>
<evidence type="ECO:0000256" key="1">
    <source>
        <dbReference type="ARBA" id="ARBA00004141"/>
    </source>
</evidence>
<reference evidence="12 13" key="1">
    <citation type="journal article" date="2014" name="Proc. Natl. Acad. Sci. U.S.A.">
        <title>Trajectory and genomic determinants of fungal-pathogen speciation and host adaptation.</title>
        <authorList>
            <person name="Hu X."/>
            <person name="Xiao G."/>
            <person name="Zheng P."/>
            <person name="Shang Y."/>
            <person name="Su Y."/>
            <person name="Zhang X."/>
            <person name="Liu X."/>
            <person name="Zhan S."/>
            <person name="St Leger R.J."/>
            <person name="Wang C."/>
        </authorList>
    </citation>
    <scope>NUCLEOTIDE SEQUENCE [LARGE SCALE GENOMIC DNA]</scope>
    <source>
        <strain evidence="12 13">ARSEF 1941</strain>
    </source>
</reference>
<evidence type="ECO:0000256" key="2">
    <source>
        <dbReference type="ARBA" id="ARBA00006012"/>
    </source>
</evidence>
<keyword evidence="6 12" id="KW-0067">ATP-binding</keyword>
<keyword evidence="8 10" id="KW-0472">Membrane</keyword>
<evidence type="ECO:0000256" key="5">
    <source>
        <dbReference type="ARBA" id="ARBA00022741"/>
    </source>
</evidence>
<proteinExistence type="inferred from homology"/>
<organism evidence="12 13">
    <name type="scientific">Metarhizium album (strain ARSEF 1941)</name>
    <dbReference type="NCBI Taxonomy" id="1081103"/>
    <lineage>
        <taxon>Eukaryota</taxon>
        <taxon>Fungi</taxon>
        <taxon>Dikarya</taxon>
        <taxon>Ascomycota</taxon>
        <taxon>Pezizomycotina</taxon>
        <taxon>Sordariomycetes</taxon>
        <taxon>Hypocreomycetidae</taxon>
        <taxon>Hypocreales</taxon>
        <taxon>Clavicipitaceae</taxon>
        <taxon>Metarhizium</taxon>
    </lineage>
</organism>